<name>A0ACC2ZWJ2_9EURO</name>
<keyword evidence="2" id="KW-1185">Reference proteome</keyword>
<organism evidence="1 2">
    <name type="scientific">Neophaeococcomyces mojaviensis</name>
    <dbReference type="NCBI Taxonomy" id="3383035"/>
    <lineage>
        <taxon>Eukaryota</taxon>
        <taxon>Fungi</taxon>
        <taxon>Dikarya</taxon>
        <taxon>Ascomycota</taxon>
        <taxon>Pezizomycotina</taxon>
        <taxon>Eurotiomycetes</taxon>
        <taxon>Chaetothyriomycetidae</taxon>
        <taxon>Chaetothyriales</taxon>
        <taxon>Chaetothyriales incertae sedis</taxon>
        <taxon>Neophaeococcomyces</taxon>
    </lineage>
</organism>
<protein>
    <submittedName>
        <fullName evidence="1">Uncharacterized protein</fullName>
    </submittedName>
</protein>
<sequence>MYRNTASSYVMHNSLPSPEYTGDSDSDSDIIKELEQKRRELDEEVARFRAQKDKEFRDFELELKSRRKQKRSQQQQGQRSNSYYEFTKSSPSKTPPHNSMLSGCEKHARKNGTHHARQSSGSIQLMKPKAGLKVTTPTISLDPTNIRGETIPQSHALHTPPTPTTIFSTTSEKATNSIDQPSHREKPPVSSGKPYGDAFAGIFVPVYLPLLDSINDRRTRPLEGTQTEPASPTDRLTSESMPVQASSLPTESSISEGFHIITNKRAYTSPSIVNRTTLPPIIRNVNGRKRSSGKRKHVTFQLADRAIVAPSSSYKQGSSPEIDDKDSTDSLRSTTPEKEAPQPAASRPSTSLDPFGRRKRNIKPDETSPDEIGMGMGDLLLSGDGEAEFSSPKSNNTARRPSADEEPEEGYFSPKHGITSMHSILSKTLTPESPSPENPDSFNRVDDNAYIHRRRDQIKQRRAERRNSRNPPLSPSPLRASTPITSLVQPTSSRHLSYPGSLANSIDATTNVGFFELDEELASPDAGAPRPYGTAAGEEVEAATSKSSRRRKEDRGFSGDMVTGTSVPIDIVKPGMTSVSNSWIGTFGH</sequence>
<evidence type="ECO:0000313" key="2">
    <source>
        <dbReference type="Proteomes" id="UP001172386"/>
    </source>
</evidence>
<gene>
    <name evidence="1" type="ORF">H2198_008895</name>
</gene>
<comment type="caution">
    <text evidence="1">The sequence shown here is derived from an EMBL/GenBank/DDBJ whole genome shotgun (WGS) entry which is preliminary data.</text>
</comment>
<accession>A0ACC2ZWJ2</accession>
<dbReference type="Proteomes" id="UP001172386">
    <property type="component" value="Unassembled WGS sequence"/>
</dbReference>
<dbReference type="EMBL" id="JAPDRQ010000233">
    <property type="protein sequence ID" value="KAJ9651830.1"/>
    <property type="molecule type" value="Genomic_DNA"/>
</dbReference>
<evidence type="ECO:0000313" key="1">
    <source>
        <dbReference type="EMBL" id="KAJ9651830.1"/>
    </source>
</evidence>
<reference evidence="1" key="1">
    <citation type="submission" date="2022-10" db="EMBL/GenBank/DDBJ databases">
        <title>Culturing micro-colonial fungi from biological soil crusts in the Mojave desert and describing Neophaeococcomyces mojavensis, and introducing the new genera and species Taxawa tesnikishii.</title>
        <authorList>
            <person name="Kurbessoian T."/>
            <person name="Stajich J.E."/>
        </authorList>
    </citation>
    <scope>NUCLEOTIDE SEQUENCE</scope>
    <source>
        <strain evidence="1">JES_112</strain>
    </source>
</reference>
<proteinExistence type="predicted"/>